<evidence type="ECO:0000256" key="1">
    <source>
        <dbReference type="ARBA" id="ARBA00004162"/>
    </source>
</evidence>
<sequence length="65" mass="7375">MKRLYRSRTNKMIAGICGGISEYTNQDPTLIRLLVVLVGVLTGIAPFILIYIISWFIIPYEDQEG</sequence>
<evidence type="ECO:0000313" key="8">
    <source>
        <dbReference type="EMBL" id="AFD03323.1"/>
    </source>
</evidence>
<keyword evidence="5 6" id="KW-0472">Membrane</keyword>
<accession>H9BX01</accession>
<dbReference type="GO" id="GO:0005886">
    <property type="term" value="C:plasma membrane"/>
    <property type="evidence" value="ECO:0007669"/>
    <property type="project" value="UniProtKB-SubCell"/>
</dbReference>
<dbReference type="PANTHER" id="PTHR33885">
    <property type="entry name" value="PHAGE SHOCK PROTEIN C"/>
    <property type="match status" value="1"/>
</dbReference>
<evidence type="ECO:0000259" key="7">
    <source>
        <dbReference type="Pfam" id="PF04024"/>
    </source>
</evidence>
<dbReference type="EMBL" id="JQ085822">
    <property type="protein sequence ID" value="AFD03323.1"/>
    <property type="molecule type" value="Genomic_DNA"/>
</dbReference>
<name>H9BX01_9BACT</name>
<dbReference type="InterPro" id="IPR052027">
    <property type="entry name" value="PspC"/>
</dbReference>
<keyword evidence="3 6" id="KW-0812">Transmembrane</keyword>
<evidence type="ECO:0000256" key="6">
    <source>
        <dbReference type="SAM" id="Phobius"/>
    </source>
</evidence>
<feature type="domain" description="Phage shock protein PspC N-terminal" evidence="7">
    <location>
        <begin position="2"/>
        <end position="61"/>
    </location>
</feature>
<organism evidence="8">
    <name type="scientific">uncultured bacterium W5-15b</name>
    <dbReference type="NCBI Taxonomy" id="1130997"/>
    <lineage>
        <taxon>Bacteria</taxon>
        <taxon>environmental samples</taxon>
    </lineage>
</organism>
<keyword evidence="2" id="KW-1003">Cell membrane</keyword>
<dbReference type="Pfam" id="PF04024">
    <property type="entry name" value="PspC"/>
    <property type="match status" value="1"/>
</dbReference>
<feature type="transmembrane region" description="Helical" evidence="6">
    <location>
        <begin position="33"/>
        <end position="58"/>
    </location>
</feature>
<evidence type="ECO:0000256" key="2">
    <source>
        <dbReference type="ARBA" id="ARBA00022475"/>
    </source>
</evidence>
<dbReference type="InterPro" id="IPR007168">
    <property type="entry name" value="Phageshock_PspC_N"/>
</dbReference>
<comment type="subcellular location">
    <subcellularLocation>
        <location evidence="1">Cell membrane</location>
        <topology evidence="1">Single-pass membrane protein</topology>
    </subcellularLocation>
</comment>
<protein>
    <submittedName>
        <fullName evidence="8">Phage shock protein C</fullName>
    </submittedName>
</protein>
<proteinExistence type="predicted"/>
<dbReference type="AlphaFoldDB" id="H9BX01"/>
<evidence type="ECO:0000256" key="4">
    <source>
        <dbReference type="ARBA" id="ARBA00022989"/>
    </source>
</evidence>
<reference evidence="8" key="1">
    <citation type="submission" date="2011-11" db="EMBL/GenBank/DDBJ databases">
        <title>Construction and analysis of a metagenome of deep-sea sediment.</title>
        <authorList>
            <person name="Huo Y.-Y."/>
            <person name="Cheng H."/>
            <person name="Wu M."/>
        </authorList>
    </citation>
    <scope>NUCLEOTIDE SEQUENCE</scope>
</reference>
<keyword evidence="4 6" id="KW-1133">Transmembrane helix</keyword>
<evidence type="ECO:0000256" key="5">
    <source>
        <dbReference type="ARBA" id="ARBA00023136"/>
    </source>
</evidence>
<evidence type="ECO:0000256" key="3">
    <source>
        <dbReference type="ARBA" id="ARBA00022692"/>
    </source>
</evidence>
<dbReference type="PANTHER" id="PTHR33885:SF3">
    <property type="entry name" value="PHAGE SHOCK PROTEIN C"/>
    <property type="match status" value="1"/>
</dbReference>